<feature type="chain" id="PRO_5040177348" description="Venom dipeptidyl peptidase 4" evidence="4">
    <location>
        <begin position="23"/>
        <end position="1256"/>
    </location>
</feature>
<evidence type="ECO:0000313" key="9">
    <source>
        <dbReference type="Proteomes" id="UP001152562"/>
    </source>
</evidence>
<dbReference type="InterPro" id="IPR002937">
    <property type="entry name" value="Amino_oxidase"/>
</dbReference>
<keyword evidence="4" id="KW-0732">Signal</keyword>
<keyword evidence="2" id="KW-0325">Glycoprotein</keyword>
<evidence type="ECO:0000256" key="4">
    <source>
        <dbReference type="SAM" id="SignalP"/>
    </source>
</evidence>
<dbReference type="EMBL" id="CALOZG010000016">
    <property type="protein sequence ID" value="CAH4031600.1"/>
    <property type="molecule type" value="Genomic_DNA"/>
</dbReference>
<dbReference type="InterPro" id="IPR001375">
    <property type="entry name" value="Peptidase_S9_cat"/>
</dbReference>
<sequence>MTISLKQFFIFIVLGSLHEVFAQRTLKTLTLEELVPLQPDFVPERVSVQWISNSEYIIAEPGAIYRYNVVTDKFTKLINETDLAYLIPNAVASFSNDQQYLLLVSERIKVYRYSTLAKYSIYHLESKSIAKIGKGHLQVAIWDKGHALAYVEKNNVFYISDANQPEEVRQLTTDGVPGKVYCGVADWIYEEEILNAAEAMWFSKNGSYLAVAIYNDSLVDSAVFPYYGDPEDLDNLYPKMIEFKYPKAGRKNPTVALRVYDLRDANKGPINIKAPIDVIGEDHILGRVNWPTDDNVITLWLNRRQSISVLVDCNVKQNSCTVLKEQMEPDGWIDIREPLFDENGTRMVEIQPALFDKQRYFHVTRFDFKTLETEDLTPGNSTVTEILGWNQKTDTVFFIVSPGNAPWQRQLWSVSNGNILCMTCSQSACHNVAGMFSPGGSYAVLSCSAFNLPPMSYFYIAEKNGFKILTGNGRLVEKLSNYKLPMALFNMMPLDNDLMAHIKLQLPPNMEKGKKYPLIVRVYSGPGTNRVQDKFDLEYYNAYLSGNRSIIVASIDVRGSGAMGVEAMHALNNALGTVEITDTLAAIKRLVELYKFIDPKRIGVWGWSYGGYATTMMLVKDKEHLIACGAAVAPVTSWLYYDTMYTERYMNTPEENLEGYRRADLMSKAEQLRGRRYLIIHGTGDDNVHFQHSMQFAKELQRADIAFEQMSYADENHSLHGVSRHFYHTLDHFWKSDSSPMIFNCGPDLEDRGICGVEACNADKCYEEPRVVIIGAGMAGLSAAAGLSQRGINNIVVLEAYERPGGRILSCWLGDIVAELGASWKTKNLATHPICSLSTFEDPPRPGVPGVEHPRGLFNNVVSGKMPFPSTITAYHKFRQIEEEAAQIYCLGGNKQQGSLINFMSLRIQQELHEYPEEQQHDAARIMFGLTHMLHARCGDDIGLLCADHSGCFMNMPGGDVRVPLGLVGILAPLLRQIPEGAIRYCKPVNCIYWGTCMKSGCRAYVYTTDGEEFQADYVILTPSIGVLCSNAVNLFCPSLPASKVDALKCLCLGACNKIYLEYCRPFWYWHKGDLNFTFEPRSIVDRSDWTRGIKSIEMVPSSKHVLSILVEGPEAAVMENLTDKDIAEGITEILRMYTGNQYIPYPATVLRSFWSSDPHFLGAYSTDCANTDGYAQRSLACPVPGPSEPIPPILLFAGEATVPGMNGTVAAARLSGIREAERIVKLTLQYKGPPLPYGWCTPCPPSEPKKEKMKT</sequence>
<feature type="signal peptide" evidence="4">
    <location>
        <begin position="1"/>
        <end position="22"/>
    </location>
</feature>
<dbReference type="GO" id="GO:0008239">
    <property type="term" value="F:dipeptidyl-peptidase activity"/>
    <property type="evidence" value="ECO:0007669"/>
    <property type="project" value="TreeGrafter"/>
</dbReference>
<dbReference type="Gene3D" id="3.40.50.1820">
    <property type="entry name" value="alpha/beta hydrolase"/>
    <property type="match status" value="1"/>
</dbReference>
<gene>
    <name evidence="8" type="ORF">PIBRA_LOCUS8082</name>
</gene>
<dbReference type="Gene3D" id="3.90.660.10">
    <property type="match status" value="1"/>
</dbReference>
<evidence type="ECO:0000259" key="6">
    <source>
        <dbReference type="Pfam" id="PF00930"/>
    </source>
</evidence>
<feature type="domain" description="Peptidase S9 prolyl oligopeptidase catalytic" evidence="5">
    <location>
        <begin position="540"/>
        <end position="735"/>
    </location>
</feature>
<protein>
    <recommendedName>
        <fullName evidence="3">Venom dipeptidyl peptidase 4</fullName>
    </recommendedName>
</protein>
<dbReference type="SUPFAM" id="SSF51905">
    <property type="entry name" value="FAD/NAD(P)-binding domain"/>
    <property type="match status" value="1"/>
</dbReference>
<dbReference type="GO" id="GO:0005886">
    <property type="term" value="C:plasma membrane"/>
    <property type="evidence" value="ECO:0007669"/>
    <property type="project" value="TreeGrafter"/>
</dbReference>
<reference evidence="8" key="1">
    <citation type="submission" date="2022-05" db="EMBL/GenBank/DDBJ databases">
        <authorList>
            <person name="Okamura Y."/>
        </authorList>
    </citation>
    <scope>NUCLEOTIDE SEQUENCE</scope>
</reference>
<dbReference type="Proteomes" id="UP001152562">
    <property type="component" value="Unassembled WGS sequence"/>
</dbReference>
<dbReference type="PANTHER" id="PTHR11731">
    <property type="entry name" value="PROTEASE FAMILY S9B,C DIPEPTIDYL-PEPTIDASE IV-RELATED"/>
    <property type="match status" value="1"/>
</dbReference>
<feature type="domain" description="Amine oxidase" evidence="7">
    <location>
        <begin position="778"/>
        <end position="1224"/>
    </location>
</feature>
<dbReference type="Gene3D" id="2.140.10.30">
    <property type="entry name" value="Dipeptidylpeptidase IV, N-terminal domain"/>
    <property type="match status" value="1"/>
</dbReference>
<dbReference type="SUPFAM" id="SSF53474">
    <property type="entry name" value="alpha/beta-Hydrolases"/>
    <property type="match status" value="1"/>
</dbReference>
<dbReference type="FunFam" id="3.40.50.1820:FF:000003">
    <property type="entry name" value="Dipeptidyl peptidase 4"/>
    <property type="match status" value="1"/>
</dbReference>
<dbReference type="GO" id="GO:0008236">
    <property type="term" value="F:serine-type peptidase activity"/>
    <property type="evidence" value="ECO:0007669"/>
    <property type="project" value="InterPro"/>
</dbReference>
<dbReference type="InterPro" id="IPR029058">
    <property type="entry name" value="AB_hydrolase_fold"/>
</dbReference>
<dbReference type="SUPFAM" id="SSF54373">
    <property type="entry name" value="FAD-linked reductases, C-terminal domain"/>
    <property type="match status" value="1"/>
</dbReference>
<dbReference type="InterPro" id="IPR036188">
    <property type="entry name" value="FAD/NAD-bd_sf"/>
</dbReference>
<evidence type="ECO:0000256" key="1">
    <source>
        <dbReference type="ARBA" id="ARBA00010036"/>
    </source>
</evidence>
<keyword evidence="9" id="KW-1185">Reference proteome</keyword>
<dbReference type="Pfam" id="PF01593">
    <property type="entry name" value="Amino_oxidase"/>
    <property type="match status" value="1"/>
</dbReference>
<dbReference type="Pfam" id="PF00930">
    <property type="entry name" value="DPPIV_N"/>
    <property type="match status" value="1"/>
</dbReference>
<dbReference type="GO" id="GO:0016491">
    <property type="term" value="F:oxidoreductase activity"/>
    <property type="evidence" value="ECO:0007669"/>
    <property type="project" value="InterPro"/>
</dbReference>
<comment type="caution">
    <text evidence="8">The sequence shown here is derived from an EMBL/GenBank/DDBJ whole genome shotgun (WGS) entry which is preliminary data.</text>
</comment>
<evidence type="ECO:0000256" key="2">
    <source>
        <dbReference type="ARBA" id="ARBA00023180"/>
    </source>
</evidence>
<dbReference type="AlphaFoldDB" id="A0A9P0XE64"/>
<evidence type="ECO:0000259" key="5">
    <source>
        <dbReference type="Pfam" id="PF00326"/>
    </source>
</evidence>
<evidence type="ECO:0000313" key="8">
    <source>
        <dbReference type="EMBL" id="CAH4031600.1"/>
    </source>
</evidence>
<dbReference type="PANTHER" id="PTHR11731:SF154">
    <property type="entry name" value="VENOM DIPEPTIDYL PEPTIDASE 4-LIKE PROTEIN"/>
    <property type="match status" value="1"/>
</dbReference>
<dbReference type="SUPFAM" id="SSF82171">
    <property type="entry name" value="DPP6 N-terminal domain-like"/>
    <property type="match status" value="1"/>
</dbReference>
<comment type="similarity">
    <text evidence="1">Belongs to the peptidase S9B family. DPPIV subfamily.</text>
</comment>
<dbReference type="Pfam" id="PF00326">
    <property type="entry name" value="Peptidase_S9"/>
    <property type="match status" value="1"/>
</dbReference>
<dbReference type="InterPro" id="IPR050278">
    <property type="entry name" value="Serine_Prot_S9B/DPPIV"/>
</dbReference>
<proteinExistence type="inferred from homology"/>
<name>A0A9P0XE64_PIEBR</name>
<evidence type="ECO:0000259" key="7">
    <source>
        <dbReference type="Pfam" id="PF01593"/>
    </source>
</evidence>
<accession>A0A9P0XE64</accession>
<dbReference type="InterPro" id="IPR002469">
    <property type="entry name" value="Peptidase_S9B_N"/>
</dbReference>
<feature type="domain" description="Dipeptidylpeptidase IV N-terminal" evidence="6">
    <location>
        <begin position="95"/>
        <end position="454"/>
    </location>
</feature>
<organism evidence="8 9">
    <name type="scientific">Pieris brassicae</name>
    <name type="common">White butterfly</name>
    <name type="synonym">Large white butterfly</name>
    <dbReference type="NCBI Taxonomy" id="7116"/>
    <lineage>
        <taxon>Eukaryota</taxon>
        <taxon>Metazoa</taxon>
        <taxon>Ecdysozoa</taxon>
        <taxon>Arthropoda</taxon>
        <taxon>Hexapoda</taxon>
        <taxon>Insecta</taxon>
        <taxon>Pterygota</taxon>
        <taxon>Neoptera</taxon>
        <taxon>Endopterygota</taxon>
        <taxon>Lepidoptera</taxon>
        <taxon>Glossata</taxon>
        <taxon>Ditrysia</taxon>
        <taxon>Papilionoidea</taxon>
        <taxon>Pieridae</taxon>
        <taxon>Pierinae</taxon>
        <taxon>Pieris</taxon>
    </lineage>
</organism>
<dbReference type="Gene3D" id="3.50.50.60">
    <property type="entry name" value="FAD/NAD(P)-binding domain"/>
    <property type="match status" value="1"/>
</dbReference>
<evidence type="ECO:0000256" key="3">
    <source>
        <dbReference type="ARBA" id="ARBA00072929"/>
    </source>
</evidence>
<dbReference type="GO" id="GO:0006508">
    <property type="term" value="P:proteolysis"/>
    <property type="evidence" value="ECO:0007669"/>
    <property type="project" value="InterPro"/>
</dbReference>